<keyword evidence="5 6" id="KW-0472">Membrane</keyword>
<dbReference type="GO" id="GO:0005886">
    <property type="term" value="C:plasma membrane"/>
    <property type="evidence" value="ECO:0007669"/>
    <property type="project" value="TreeGrafter"/>
</dbReference>
<reference evidence="8 9" key="1">
    <citation type="journal article" date="2020" name="Int. J. Nanomedicine">
        <title>Consequences Of Long-Term Bacteria's Exposure To Silver Nanoformulations With Different PhysicoChemical Properties.</title>
        <authorList>
            <person name="Kedziora A."/>
            <person name="Wernecki M."/>
            <person name="Korzekwa K."/>
            <person name="Speruda M."/>
            <person name="Gerasymchuk Y."/>
            <person name="Lukowiak A."/>
            <person name="Bugla-Ploskonska G."/>
        </authorList>
    </citation>
    <scope>NUCLEOTIDE SEQUENCE [LARGE SCALE GENOMIC DNA]</scope>
    <source>
        <strain evidence="8 9">ATCC 11230</strain>
    </source>
</reference>
<dbReference type="PANTHER" id="PTHR30406">
    <property type="entry name" value="SULFATE TRANSPORT SYSTEM PERMEASE PROTEIN"/>
    <property type="match status" value="1"/>
</dbReference>
<keyword evidence="2" id="KW-0813">Transport</keyword>
<evidence type="ECO:0000256" key="5">
    <source>
        <dbReference type="ARBA" id="ARBA00023136"/>
    </source>
</evidence>
<dbReference type="EMBL" id="VLTB01000631">
    <property type="protein sequence ID" value="NDR95711.1"/>
    <property type="molecule type" value="Genomic_DNA"/>
</dbReference>
<evidence type="ECO:0000256" key="3">
    <source>
        <dbReference type="ARBA" id="ARBA00022692"/>
    </source>
</evidence>
<feature type="transmembrane region" description="Helical" evidence="6">
    <location>
        <begin position="20"/>
        <end position="42"/>
    </location>
</feature>
<evidence type="ECO:0000256" key="6">
    <source>
        <dbReference type="SAM" id="Phobius"/>
    </source>
</evidence>
<evidence type="ECO:0000313" key="8">
    <source>
        <dbReference type="EMBL" id="NDR95711.1"/>
    </source>
</evidence>
<evidence type="ECO:0000256" key="4">
    <source>
        <dbReference type="ARBA" id="ARBA00022989"/>
    </source>
</evidence>
<dbReference type="Proteomes" id="UP000471490">
    <property type="component" value="Unassembled WGS sequence"/>
</dbReference>
<evidence type="ECO:0000313" key="9">
    <source>
        <dbReference type="Proteomes" id="UP000471490"/>
    </source>
</evidence>
<comment type="subcellular location">
    <subcellularLocation>
        <location evidence="1">Membrane</location>
        <topology evidence="1">Multi-pass membrane protein</topology>
    </subcellularLocation>
</comment>
<proteinExistence type="predicted"/>
<keyword evidence="3 6" id="KW-0812">Transmembrane</keyword>
<evidence type="ECO:0000256" key="1">
    <source>
        <dbReference type="ARBA" id="ARBA00004141"/>
    </source>
</evidence>
<evidence type="ECO:0000256" key="2">
    <source>
        <dbReference type="ARBA" id="ARBA00022448"/>
    </source>
</evidence>
<comment type="caution">
    <text evidence="8">The sequence shown here is derived from an EMBL/GenBank/DDBJ whole genome shotgun (WGS) entry which is preliminary data.</text>
</comment>
<dbReference type="GO" id="GO:0015419">
    <property type="term" value="F:ABC-type sulfate transporter activity"/>
    <property type="evidence" value="ECO:0007669"/>
    <property type="project" value="InterPro"/>
</dbReference>
<dbReference type="EMBL" id="VLTB01000262">
    <property type="protein sequence ID" value="NDR92586.1"/>
    <property type="molecule type" value="Genomic_DNA"/>
</dbReference>
<feature type="transmembrane region" description="Helical" evidence="6">
    <location>
        <begin position="62"/>
        <end position="79"/>
    </location>
</feature>
<gene>
    <name evidence="8" type="primary">cysW</name>
    <name evidence="7" type="ORF">FPI65_15230</name>
    <name evidence="8" type="ORF">FPI65_32035</name>
</gene>
<accession>A0A6N9SHU8</accession>
<sequence length="81" mass="9142">MAEVTQLKRYDARPINWGKWFLIGIGMLVSAFILLVPMIYIFVQAFSKGLMPVLQNLADPDMLHAIWLTVMIALIAVPVNL</sequence>
<organism evidence="8 9">
    <name type="scientific">Escherichia coli</name>
    <dbReference type="NCBI Taxonomy" id="562"/>
    <lineage>
        <taxon>Bacteria</taxon>
        <taxon>Pseudomonadati</taxon>
        <taxon>Pseudomonadota</taxon>
        <taxon>Gammaproteobacteria</taxon>
        <taxon>Enterobacterales</taxon>
        <taxon>Enterobacteriaceae</taxon>
        <taxon>Escherichia</taxon>
    </lineage>
</organism>
<dbReference type="InterPro" id="IPR005667">
    <property type="entry name" value="Sulph_transpt2"/>
</dbReference>
<evidence type="ECO:0000313" key="7">
    <source>
        <dbReference type="EMBL" id="NDR92586.1"/>
    </source>
</evidence>
<name>A0A6N9SHU8_ECOLX</name>
<dbReference type="PANTHER" id="PTHR30406:SF9">
    <property type="entry name" value="SULFATE TRANSPORT SYSTEM PERMEASE PROTEIN CYSW"/>
    <property type="match status" value="1"/>
</dbReference>
<dbReference type="SUPFAM" id="SSF161098">
    <property type="entry name" value="MetI-like"/>
    <property type="match status" value="1"/>
</dbReference>
<keyword evidence="4 6" id="KW-1133">Transmembrane helix</keyword>
<protein>
    <submittedName>
        <fullName evidence="8">Sulfate/thiosulfate ABC transporter permease CysW</fullName>
    </submittedName>
</protein>
<dbReference type="AlphaFoldDB" id="A0A6N9SHU8"/>
<dbReference type="InterPro" id="IPR035906">
    <property type="entry name" value="MetI-like_sf"/>
</dbReference>
<feature type="non-terminal residue" evidence="8">
    <location>
        <position position="81"/>
    </location>
</feature>